<sequence>MKDQTVILLRRFFPAAPQRGDWEFLNPVAGGTPQHWRALENLNRVLILAEPGAGKTFEARHQARKLSEKGKKAFFIRIEKLNNTFDTAFEIGTAEAFESWLASTEEAWFFLDSVDEAQLETPRAFEDAIRIFGSRIRMARERAHVYITSREDAWQALPDRSLIEQHLPYVDKDALKKEDVPSGEPAPKREPESALKVFRLGPLKRDEIRLFASYYSVGDIEAFLDAIERADLMSLAEKPFDLRSLIEKWQADRQLDNRRDVLQRVIELQIKPLSFHGSTIRIPEDRVRDGLRALAAAATLTGKSVISLPGELVTVDRIDPSVVLPDWSEEEIAALLKTGVFDDIVYGSVRFRHRDMRELLSAEWAASIAVQPQGRERIQNLFFRNSYGEKVIVPRLRPTLAWLILFDDRIRDEALAISPEIATEGGDPSRLPLDIKRRMLLDIVRRIAADDETGPWMDNAAITRIATNELSAETEELLARYKDNNDAIFFLARFVWQGKVKAGVPILAEIALDRSRDVHTQIAAIRAVMAVAEEAEKDSLVAGLLASTEPLDRQVASEIILNLPATLTSVGSVLRAIERTQPKRRFEITGLSQALHEFVDGLPVMADSVPEQPLLALIVGFDELLGREPHIERGECIVSSQYSWLLPSALRAVERLVGAKSASALDGRSIGILTKAQAAKFWDHDSDDQDKSRLREVVPRWKDLNDALYWQNVEERRARQQSRGGELTDDWQLTMYERYWAFSADDFDRCLSWVSTRENPDDRRIALSRCFALYLENSKRGDWTRKLIEAVAGQPALKAQLDLWLHPPAREVADWEIEHRSFERRHARRERKSARDRAAWISELKKNPDRIRNPSGAEPGQITGDHYHLMMSIEGEGGWTRYDARSNWQSLVPEFGSEVAEAFRDAAIKHWRHYDPKLQSEGADGSSIPHALIFALIGLEIESTEDGSFGVGLSEEEAAHAFRYIAWELNGFPRWFEGLYRAHHEQGLAAVTKELLWELAEASKRPGFHHILSDIDNRAPWLQADIAPILVEWLLTGRPVTSDTLRHSLKILQDVQWEGLADLAKARLNSGDSDNRPRWYALWVAYDPEAAIPVLQAELEALGDLASEFAQNFAVSLMGTRFGGNAMSSGYRSAAHLKTLYVLMHRFIRAEDDIERAGTGVYSPTLRDNAQDARNKLFNLLAEMPGEETYLALKQLAKEHPEEKYRLWMADRARQRAISDAEEPLWNVDQIPRFYRGDA</sequence>
<dbReference type="EMBL" id="FMAG01000010">
    <property type="protein sequence ID" value="SCB46891.1"/>
    <property type="molecule type" value="Genomic_DNA"/>
</dbReference>
<evidence type="ECO:0000313" key="1">
    <source>
        <dbReference type="EMBL" id="SCB46891.1"/>
    </source>
</evidence>
<dbReference type="AlphaFoldDB" id="A0A1C3X3T5"/>
<accession>A0A1C3X3T5</accession>
<protein>
    <submittedName>
        <fullName evidence="1">Uncharacterized protein</fullName>
    </submittedName>
</protein>
<dbReference type="STRING" id="410764.GA0061103_0032"/>
<keyword evidence="2" id="KW-1185">Reference proteome</keyword>
<evidence type="ECO:0000313" key="2">
    <source>
        <dbReference type="Proteomes" id="UP000199101"/>
    </source>
</evidence>
<dbReference type="Proteomes" id="UP000199101">
    <property type="component" value="Unassembled WGS sequence"/>
</dbReference>
<proteinExistence type="predicted"/>
<dbReference type="OrthoDB" id="336284at2"/>
<dbReference type="Gene3D" id="3.40.50.300">
    <property type="entry name" value="P-loop containing nucleotide triphosphate hydrolases"/>
    <property type="match status" value="1"/>
</dbReference>
<dbReference type="RefSeq" id="WP_092718013.1">
    <property type="nucleotide sequence ID" value="NZ_FMAG01000010.1"/>
</dbReference>
<reference evidence="2" key="1">
    <citation type="submission" date="2016-08" db="EMBL/GenBank/DDBJ databases">
        <authorList>
            <person name="Varghese N."/>
            <person name="Submissions Spin"/>
        </authorList>
    </citation>
    <scope>NUCLEOTIDE SEQUENCE [LARGE SCALE GENOMIC DNA]</scope>
    <source>
        <strain evidence="2">HAMBI 2975</strain>
    </source>
</reference>
<gene>
    <name evidence="1" type="ORF">GA0061103_0032</name>
</gene>
<name>A0A1C3X3T5_9HYPH</name>
<dbReference type="SUPFAM" id="SSF52540">
    <property type="entry name" value="P-loop containing nucleoside triphosphate hydrolases"/>
    <property type="match status" value="1"/>
</dbReference>
<organism evidence="1 2">
    <name type="scientific">Rhizobium multihospitium</name>
    <dbReference type="NCBI Taxonomy" id="410764"/>
    <lineage>
        <taxon>Bacteria</taxon>
        <taxon>Pseudomonadati</taxon>
        <taxon>Pseudomonadota</taxon>
        <taxon>Alphaproteobacteria</taxon>
        <taxon>Hyphomicrobiales</taxon>
        <taxon>Rhizobiaceae</taxon>
        <taxon>Rhizobium/Agrobacterium group</taxon>
        <taxon>Rhizobium</taxon>
    </lineage>
</organism>
<dbReference type="InterPro" id="IPR027417">
    <property type="entry name" value="P-loop_NTPase"/>
</dbReference>